<dbReference type="EMBL" id="KZ825939">
    <property type="protein sequence ID" value="PYH91657.1"/>
    <property type="molecule type" value="Genomic_DNA"/>
</dbReference>
<accession>A0A319DBG8</accession>
<evidence type="ECO:0000256" key="1">
    <source>
        <dbReference type="SAM" id="MobiDB-lite"/>
    </source>
</evidence>
<sequence length="745" mass="81493">MADDCSDNHRLLSMEKTPAPSSREVVLGDSKNDFDLQSINTSPRSSFRSSLASSLRKPVAADHDDPPAESPEPKATHPRPATFLFVVLIVLAVYTTLLSGLFFIIACLKPFYGNWIGSKGHLTASSASLLSALLAKTIELSYVTVCVAFLGQLLSRRALRHGSEGVSIADMTLRTWITQPGSLLMQWDVLRYSGWTVMGGITLIVALVAMLYTTAAEALVSPDLVMGPVRNRVLQGNVSTEFSNPYYLENNCQTPITSAIDPTDWNSTCLAMELAGRAFHDFDQYLQEWAQLVKNGNDTSTLLASRPQPYGQLYDNTTVTGRWIEVVNTTAVSQQYGRMVNNVTAAYPHAGLFAAARDPKNKIQQPIDLSGEGKYIMQASIPLPAVNIMCAGMSHDELKPLIYTEWPDHETFNASTWYEDAPAYETITNRTAVDDLFGFSTDQGAPVFPIYPAAMNTIINPRVNYTTSVYMLGASASGHTPPYVLCAMRGKQTGRCSAKYQVDSSGGDLSAHCEDSTDTLQYDRTYPAMAEDEYDVNWKSVAWEWAESVTLGSGITGGDASIERLLMEMVPSFDNTTNTSSLQPNLPSTSEALAVLAGTTLLLGTQDAPLVPYWNYTTSTLTPPVAQYFNATLQSAGYASGRTTDWQQIFYVILAIVFVTNIVCLASILLQLRGHLVTDFTEPPNLFALAVGSPDTSRLAGMPGTGVSGPRLRERWHVGVREESGHYFIRTRLQREQEGGMHSTT</sequence>
<feature type="transmembrane region" description="Helical" evidence="2">
    <location>
        <begin position="126"/>
        <end position="150"/>
    </location>
</feature>
<keyword evidence="4" id="KW-1185">Reference proteome</keyword>
<keyword evidence="2" id="KW-0812">Transmembrane</keyword>
<organism evidence="3 4">
    <name type="scientific">Aspergillus ellipticus CBS 707.79</name>
    <dbReference type="NCBI Taxonomy" id="1448320"/>
    <lineage>
        <taxon>Eukaryota</taxon>
        <taxon>Fungi</taxon>
        <taxon>Dikarya</taxon>
        <taxon>Ascomycota</taxon>
        <taxon>Pezizomycotina</taxon>
        <taxon>Eurotiomycetes</taxon>
        <taxon>Eurotiomycetidae</taxon>
        <taxon>Eurotiales</taxon>
        <taxon>Aspergillaceae</taxon>
        <taxon>Aspergillus</taxon>
        <taxon>Aspergillus subgen. Circumdati</taxon>
    </lineage>
</organism>
<keyword evidence="2" id="KW-1133">Transmembrane helix</keyword>
<evidence type="ECO:0008006" key="5">
    <source>
        <dbReference type="Google" id="ProtNLM"/>
    </source>
</evidence>
<feature type="transmembrane region" description="Helical" evidence="2">
    <location>
        <begin position="649"/>
        <end position="670"/>
    </location>
</feature>
<gene>
    <name evidence="3" type="ORF">BO71DRAFT_385229</name>
</gene>
<feature type="compositionally biased region" description="Basic and acidic residues" evidence="1">
    <location>
        <begin position="59"/>
        <end position="75"/>
    </location>
</feature>
<feature type="compositionally biased region" description="Low complexity" evidence="1">
    <location>
        <begin position="42"/>
        <end position="56"/>
    </location>
</feature>
<evidence type="ECO:0000256" key="2">
    <source>
        <dbReference type="SAM" id="Phobius"/>
    </source>
</evidence>
<feature type="transmembrane region" description="Helical" evidence="2">
    <location>
        <begin position="83"/>
        <end position="106"/>
    </location>
</feature>
<reference evidence="3 4" key="1">
    <citation type="submission" date="2018-02" db="EMBL/GenBank/DDBJ databases">
        <title>The genomes of Aspergillus section Nigri reveals drivers in fungal speciation.</title>
        <authorList>
            <consortium name="DOE Joint Genome Institute"/>
            <person name="Vesth T.C."/>
            <person name="Nybo J."/>
            <person name="Theobald S."/>
            <person name="Brandl J."/>
            <person name="Frisvad J.C."/>
            <person name="Nielsen K.F."/>
            <person name="Lyhne E.K."/>
            <person name="Kogle M.E."/>
            <person name="Kuo A."/>
            <person name="Riley R."/>
            <person name="Clum A."/>
            <person name="Nolan M."/>
            <person name="Lipzen A."/>
            <person name="Salamov A."/>
            <person name="Henrissat B."/>
            <person name="Wiebenga A."/>
            <person name="De vries R.P."/>
            <person name="Grigoriev I.V."/>
            <person name="Mortensen U.H."/>
            <person name="Andersen M.R."/>
            <person name="Baker S.E."/>
        </authorList>
    </citation>
    <scope>NUCLEOTIDE SEQUENCE [LARGE SCALE GENOMIC DNA]</scope>
    <source>
        <strain evidence="3 4">CBS 707.79</strain>
    </source>
</reference>
<evidence type="ECO:0000313" key="3">
    <source>
        <dbReference type="EMBL" id="PYH91657.1"/>
    </source>
</evidence>
<dbReference type="Proteomes" id="UP000247810">
    <property type="component" value="Unassembled WGS sequence"/>
</dbReference>
<feature type="transmembrane region" description="Helical" evidence="2">
    <location>
        <begin position="192"/>
        <end position="212"/>
    </location>
</feature>
<dbReference type="STRING" id="1448320.A0A319DBG8"/>
<feature type="region of interest" description="Disordered" evidence="1">
    <location>
        <begin position="1"/>
        <end position="76"/>
    </location>
</feature>
<dbReference type="VEuPathDB" id="FungiDB:BO71DRAFT_385229"/>
<feature type="compositionally biased region" description="Basic and acidic residues" evidence="1">
    <location>
        <begin position="1"/>
        <end position="13"/>
    </location>
</feature>
<name>A0A319DBG8_9EURO</name>
<proteinExistence type="predicted"/>
<dbReference type="AlphaFoldDB" id="A0A319DBG8"/>
<keyword evidence="2" id="KW-0472">Membrane</keyword>
<protein>
    <recommendedName>
        <fullName evidence="5">Mcm2 3 5 family protein</fullName>
    </recommendedName>
</protein>
<dbReference type="OrthoDB" id="4721035at2759"/>
<evidence type="ECO:0000313" key="4">
    <source>
        <dbReference type="Proteomes" id="UP000247810"/>
    </source>
</evidence>